<dbReference type="InterPro" id="IPR000595">
    <property type="entry name" value="cNMP-bd_dom"/>
</dbReference>
<reference evidence="4" key="1">
    <citation type="journal article" date="2014" name="ISME J.">
        <title>Ecophysiology of Thioploca ingrica as revealed by the complete genome sequence supplemented with proteomic evidence.</title>
        <authorList>
            <person name="Kojima H."/>
            <person name="Ogura Y."/>
            <person name="Yamamoto N."/>
            <person name="Togashi T."/>
            <person name="Mori H."/>
            <person name="Watanabe T."/>
            <person name="Nemoto F."/>
            <person name="Kurokawa K."/>
            <person name="Hayashi T."/>
            <person name="Fukui M."/>
        </authorList>
    </citation>
    <scope>NUCLEOTIDE SEQUENCE [LARGE SCALE GENOMIC DNA]</scope>
</reference>
<evidence type="ECO:0000256" key="1">
    <source>
        <dbReference type="SAM" id="Coils"/>
    </source>
</evidence>
<dbReference type="Pfam" id="PF00027">
    <property type="entry name" value="cNMP_binding"/>
    <property type="match status" value="1"/>
</dbReference>
<dbReference type="PANTHER" id="PTHR41386">
    <property type="entry name" value="INTEGRAL MEMBRANE PROTEIN-RELATED"/>
    <property type="match status" value="1"/>
</dbReference>
<dbReference type="HOGENOM" id="CLU_972492_0_0_6"/>
<feature type="transmembrane region" description="Helical" evidence="2">
    <location>
        <begin position="169"/>
        <end position="188"/>
    </location>
</feature>
<feature type="domain" description="Cyclic nucleotide-binding" evidence="3">
    <location>
        <begin position="12"/>
        <end position="115"/>
    </location>
</feature>
<name>A0A090AP14_9GAMM</name>
<dbReference type="OrthoDB" id="8565101at2"/>
<accession>A0A090AP14</accession>
<dbReference type="PROSITE" id="PS50042">
    <property type="entry name" value="CNMP_BINDING_3"/>
    <property type="match status" value="1"/>
</dbReference>
<dbReference type="InterPro" id="IPR014710">
    <property type="entry name" value="RmlC-like_jellyroll"/>
</dbReference>
<dbReference type="Pfam" id="PF06210">
    <property type="entry name" value="DUF1003"/>
    <property type="match status" value="1"/>
</dbReference>
<evidence type="ECO:0000259" key="3">
    <source>
        <dbReference type="PROSITE" id="PS50042"/>
    </source>
</evidence>
<keyword evidence="5" id="KW-1185">Reference proteome</keyword>
<protein>
    <submittedName>
        <fullName evidence="4">Cyclic nucleotide-binding protein</fullName>
    </submittedName>
</protein>
<dbReference type="Gene3D" id="2.60.120.10">
    <property type="entry name" value="Jelly Rolls"/>
    <property type="match status" value="1"/>
</dbReference>
<dbReference type="InterPro" id="IPR010406">
    <property type="entry name" value="DUF1003"/>
</dbReference>
<dbReference type="SUPFAM" id="SSF51206">
    <property type="entry name" value="cAMP-binding domain-like"/>
    <property type="match status" value="1"/>
</dbReference>
<keyword evidence="2" id="KW-0472">Membrane</keyword>
<evidence type="ECO:0000313" key="5">
    <source>
        <dbReference type="Proteomes" id="UP000031623"/>
    </source>
</evidence>
<organism evidence="4 5">
    <name type="scientific">Thioploca ingrica</name>
    <dbReference type="NCBI Taxonomy" id="40754"/>
    <lineage>
        <taxon>Bacteria</taxon>
        <taxon>Pseudomonadati</taxon>
        <taxon>Pseudomonadota</taxon>
        <taxon>Gammaproteobacteria</taxon>
        <taxon>Thiotrichales</taxon>
        <taxon>Thiotrichaceae</taxon>
        <taxon>Thioploca</taxon>
    </lineage>
</organism>
<dbReference type="CDD" id="cd00038">
    <property type="entry name" value="CAP_ED"/>
    <property type="match status" value="1"/>
</dbReference>
<gene>
    <name evidence="4" type="ORF">THII_2928</name>
</gene>
<dbReference type="SMART" id="SM00100">
    <property type="entry name" value="cNMP"/>
    <property type="match status" value="1"/>
</dbReference>
<dbReference type="InterPro" id="IPR018490">
    <property type="entry name" value="cNMP-bd_dom_sf"/>
</dbReference>
<evidence type="ECO:0000313" key="4">
    <source>
        <dbReference type="EMBL" id="BAP57225.1"/>
    </source>
</evidence>
<dbReference type="STRING" id="40754.THII_2928"/>
<feature type="coiled-coil region" evidence="1">
    <location>
        <begin position="242"/>
        <end position="269"/>
    </location>
</feature>
<keyword evidence="2" id="KW-1133">Transmembrane helix</keyword>
<sequence length="271" mass="30571">MLSHEIFNEVPLFELLDDDERKVLAQQVSIRKFKKGQVIFKAGDTGGLAYVIQKGTVYVTIKDAGHATVVVDIADEGGLIGMSSLLAEENHQTTAIAMEDTTAIEIDRHDIIALISAKPMAGLDMMTIVEKHLRSAHELMRTRVSRNPNEEIEEQETFGEKMADGVAKFGGSWTFVIIFGLILAAYTLTNSELVHPWDPYPFILLNLFLSMLAAIQAPILMMSQNRQDARDRLRSELDYRVNLKAELEIEEVLQRIGKLEEILMEQRKDEE</sequence>
<feature type="transmembrane region" description="Helical" evidence="2">
    <location>
        <begin position="200"/>
        <end position="222"/>
    </location>
</feature>
<dbReference type="PANTHER" id="PTHR41386:SF1">
    <property type="entry name" value="MEMBRANE PROTEIN"/>
    <property type="match status" value="1"/>
</dbReference>
<proteinExistence type="predicted"/>
<keyword evidence="2" id="KW-0812">Transmembrane</keyword>
<dbReference type="AlphaFoldDB" id="A0A090AP14"/>
<dbReference type="EMBL" id="AP014633">
    <property type="protein sequence ID" value="BAP57225.1"/>
    <property type="molecule type" value="Genomic_DNA"/>
</dbReference>
<keyword evidence="1" id="KW-0175">Coiled coil</keyword>
<dbReference type="Proteomes" id="UP000031623">
    <property type="component" value="Chromosome"/>
</dbReference>
<evidence type="ECO:0000256" key="2">
    <source>
        <dbReference type="SAM" id="Phobius"/>
    </source>
</evidence>
<dbReference type="KEGG" id="tig:THII_2928"/>